<dbReference type="GO" id="GO:0005829">
    <property type="term" value="C:cytosol"/>
    <property type="evidence" value="ECO:0007669"/>
    <property type="project" value="TreeGrafter"/>
</dbReference>
<dbReference type="NCBIfam" id="TIGR00928">
    <property type="entry name" value="purB"/>
    <property type="match status" value="1"/>
</dbReference>
<reference evidence="4 5" key="1">
    <citation type="journal article" date="2020" name="J. Phycol.">
        <title>Comparative genome analysis reveals Cyanidiococcus gen. nov., a new extremophilic red algal genus sister to Cyanidioschyzon (Cyanidioschyzonaceae, Rhodophyta).</title>
        <authorList>
            <person name="Liu S.-L."/>
            <person name="Chiang Y.-R."/>
            <person name="Yoon H.S."/>
            <person name="Fu H.-Y."/>
        </authorList>
    </citation>
    <scope>NUCLEOTIDE SEQUENCE [LARGE SCALE GENOMIC DNA]</scope>
    <source>
        <strain evidence="4 5">THAL066</strain>
    </source>
</reference>
<evidence type="ECO:0000313" key="5">
    <source>
        <dbReference type="Proteomes" id="UP000530660"/>
    </source>
</evidence>
<dbReference type="InterPro" id="IPR004769">
    <property type="entry name" value="Pur_lyase"/>
</dbReference>
<comment type="catalytic activity">
    <reaction evidence="2">
        <text>N(6)-(1,2-dicarboxyethyl)-AMP = fumarate + AMP</text>
        <dbReference type="Rhea" id="RHEA:16853"/>
        <dbReference type="ChEBI" id="CHEBI:29806"/>
        <dbReference type="ChEBI" id="CHEBI:57567"/>
        <dbReference type="ChEBI" id="CHEBI:456215"/>
        <dbReference type="EC" id="4.3.2.2"/>
    </reaction>
</comment>
<evidence type="ECO:0000256" key="1">
    <source>
        <dbReference type="ARBA" id="ARBA00023239"/>
    </source>
</evidence>
<dbReference type="Proteomes" id="UP000530660">
    <property type="component" value="Unassembled WGS sequence"/>
</dbReference>
<dbReference type="InterPro" id="IPR019468">
    <property type="entry name" value="AdenyloSucc_lyase_C"/>
</dbReference>
<organism evidence="4 5">
    <name type="scientific">Cyanidiococcus yangmingshanensis</name>
    <dbReference type="NCBI Taxonomy" id="2690220"/>
    <lineage>
        <taxon>Eukaryota</taxon>
        <taxon>Rhodophyta</taxon>
        <taxon>Bangiophyceae</taxon>
        <taxon>Cyanidiales</taxon>
        <taxon>Cyanidiaceae</taxon>
        <taxon>Cyanidiococcus</taxon>
    </lineage>
</organism>
<dbReference type="SMART" id="SM00998">
    <property type="entry name" value="ADSL_C"/>
    <property type="match status" value="1"/>
</dbReference>
<dbReference type="InterPro" id="IPR008948">
    <property type="entry name" value="L-Aspartase-like"/>
</dbReference>
<dbReference type="Gene3D" id="1.20.200.10">
    <property type="entry name" value="Fumarase/aspartase (Central domain)"/>
    <property type="match status" value="1"/>
</dbReference>
<comment type="pathway">
    <text evidence="2">Purine metabolism; IMP biosynthesis via de novo pathway; 5-amino-1-(5-phospho-D-ribosyl)imidazole-4-carboxamide from 5-amino-1-(5-phospho-D-ribosyl)imidazole-4-carboxylate: step 2/2.</text>
</comment>
<keyword evidence="1 2" id="KW-0456">Lyase</keyword>
<evidence type="ECO:0000259" key="3">
    <source>
        <dbReference type="SMART" id="SM00998"/>
    </source>
</evidence>
<sequence>MQPRALTFCLTPNLHRELVRSQSNYSRNLTKRRVLKRVEGSSIRIRFVMPFDNQPKLDAAGERSTYLSPLSTRYASSAMRETFSDEYRFRLWRKLWYVLADCERSLGLQITPEQVEGLRLAAEEHFPLPLEAAAAYEAKLRHDVMAHVHALGDQVPIARPIIHLGATSCYVTDNSELLQQKRGLELLQRTLWMCIKELARFAARYRDLPTLAYTHFQPAQPTTVGKRACLWIQDLLIDGQQLERVQKELKFRGVKGTTGTQASFLALFDGDHRRVRQLDRLVTERMGFAESFPITGQTYPRKQDFLVLAGLAGIGQSAAKMANDIRLLQHMKEVEEPYEANQIGSSAMAYKRNPMRSERINGLARFLQTLVLNPAETASTQWLERTLDDSANRRLAISEAFLTADAILQLVLNISRGLVVHPRVIESHLLQELPFMATENILMAAVRAGQDRQTMHEAIREHSVAAAARVKDEGLDNDLLERLKADERFACIRDRIDALCDSSEFVGRAPQQVDEFLDEHVYPALEARHELVPDTPAENSILDSAGVIRV</sequence>
<dbReference type="EC" id="4.3.2.2" evidence="2"/>
<comment type="pathway">
    <text evidence="2">Purine metabolism; AMP biosynthesis via de novo pathway; AMP from IMP: step 2/2.</text>
</comment>
<dbReference type="PROSITE" id="PS00163">
    <property type="entry name" value="FUMARATE_LYASES"/>
    <property type="match status" value="1"/>
</dbReference>
<dbReference type="InterPro" id="IPR020557">
    <property type="entry name" value="Fumarate_lyase_CS"/>
</dbReference>
<protein>
    <recommendedName>
        <fullName evidence="2">Adenylosuccinate lyase</fullName>
        <shortName evidence="2">ASL</shortName>
        <ecNumber evidence="2">4.3.2.2</ecNumber>
    </recommendedName>
    <alternativeName>
        <fullName evidence="2">Adenylosuccinase</fullName>
    </alternativeName>
</protein>
<dbReference type="PANTHER" id="PTHR43172:SF1">
    <property type="entry name" value="ADENYLOSUCCINATE LYASE"/>
    <property type="match status" value="1"/>
</dbReference>
<name>A0A7J7INZ3_9RHOD</name>
<dbReference type="UniPathway" id="UPA00074">
    <property type="reaction ID" value="UER00132"/>
</dbReference>
<dbReference type="Pfam" id="PF00206">
    <property type="entry name" value="Lyase_1"/>
    <property type="match status" value="1"/>
</dbReference>
<dbReference type="CDD" id="cd03302">
    <property type="entry name" value="Adenylsuccinate_lyase_2"/>
    <property type="match status" value="1"/>
</dbReference>
<dbReference type="OrthoDB" id="406045at2759"/>
<dbReference type="PANTHER" id="PTHR43172">
    <property type="entry name" value="ADENYLOSUCCINATE LYASE"/>
    <property type="match status" value="1"/>
</dbReference>
<dbReference type="UniPathway" id="UPA00075">
    <property type="reaction ID" value="UER00336"/>
</dbReference>
<comment type="catalytic activity">
    <reaction evidence="2">
        <text>(2S)-2-[5-amino-1-(5-phospho-beta-D-ribosyl)imidazole-4-carboxamido]succinate = 5-amino-1-(5-phospho-beta-D-ribosyl)imidazole-4-carboxamide + fumarate</text>
        <dbReference type="Rhea" id="RHEA:23920"/>
        <dbReference type="ChEBI" id="CHEBI:29806"/>
        <dbReference type="ChEBI" id="CHEBI:58443"/>
        <dbReference type="ChEBI" id="CHEBI:58475"/>
        <dbReference type="EC" id="4.3.2.2"/>
    </reaction>
</comment>
<dbReference type="Gene3D" id="1.10.40.30">
    <property type="entry name" value="Fumarase/aspartase (C-terminal domain)"/>
    <property type="match status" value="1"/>
</dbReference>
<dbReference type="SUPFAM" id="SSF48557">
    <property type="entry name" value="L-aspartase-like"/>
    <property type="match status" value="1"/>
</dbReference>
<keyword evidence="5" id="KW-1185">Reference proteome</keyword>
<feature type="domain" description="Adenylosuccinate lyase C-terminal" evidence="3">
    <location>
        <begin position="433"/>
        <end position="517"/>
    </location>
</feature>
<dbReference type="Gene3D" id="1.10.275.60">
    <property type="match status" value="1"/>
</dbReference>
<comment type="caution">
    <text evidence="4">The sequence shown here is derived from an EMBL/GenBank/DDBJ whole genome shotgun (WGS) entry which is preliminary data.</text>
</comment>
<keyword evidence="2" id="KW-0658">Purine biosynthesis</keyword>
<evidence type="ECO:0000256" key="2">
    <source>
        <dbReference type="RuleBase" id="RU361172"/>
    </source>
</evidence>
<dbReference type="AlphaFoldDB" id="A0A7J7INZ3"/>
<evidence type="ECO:0000313" key="4">
    <source>
        <dbReference type="EMBL" id="KAF6004862.1"/>
    </source>
</evidence>
<comment type="similarity">
    <text evidence="2">Belongs to the lyase 1 family. Adenylosuccinate lyase subfamily.</text>
</comment>
<dbReference type="EMBL" id="VWRR01000002">
    <property type="protein sequence ID" value="KAF6004862.1"/>
    <property type="molecule type" value="Genomic_DNA"/>
</dbReference>
<proteinExistence type="inferred from homology"/>
<dbReference type="GO" id="GO:0004018">
    <property type="term" value="F:N6-(1,2-dicarboxyethyl)AMP AMP-lyase (fumarate-forming) activity"/>
    <property type="evidence" value="ECO:0007669"/>
    <property type="project" value="InterPro"/>
</dbReference>
<dbReference type="PRINTS" id="PR00149">
    <property type="entry name" value="FUMRATELYASE"/>
</dbReference>
<accession>A0A7J7INZ3</accession>
<dbReference type="InterPro" id="IPR022761">
    <property type="entry name" value="Fumarate_lyase_N"/>
</dbReference>
<dbReference type="InterPro" id="IPR000362">
    <property type="entry name" value="Fumarate_lyase_fam"/>
</dbReference>
<dbReference type="GO" id="GO:0070626">
    <property type="term" value="F:(S)-2-(5-amino-1-(5-phospho-D-ribosyl)imidazole-4-carboxamido) succinate lyase (fumarate-forming) activity"/>
    <property type="evidence" value="ECO:0007669"/>
    <property type="project" value="TreeGrafter"/>
</dbReference>
<dbReference type="GO" id="GO:0044208">
    <property type="term" value="P:'de novo' AMP biosynthetic process"/>
    <property type="evidence" value="ECO:0007669"/>
    <property type="project" value="UniProtKB-UniPathway"/>
</dbReference>
<gene>
    <name evidence="4" type="ORF">F1559_003188</name>
</gene>
<dbReference type="GO" id="GO:0006189">
    <property type="term" value="P:'de novo' IMP biosynthetic process"/>
    <property type="evidence" value="ECO:0007669"/>
    <property type="project" value="UniProtKB-UniPathway"/>
</dbReference>
<dbReference type="Pfam" id="PF10397">
    <property type="entry name" value="ADSL_C"/>
    <property type="match status" value="1"/>
</dbReference>